<name>A0A109RP72_9FLAO</name>
<protein>
    <recommendedName>
        <fullName evidence="3">Glycosyltransferase 2-like domain-containing protein</fullName>
    </recommendedName>
</protein>
<dbReference type="OrthoDB" id="323290at2"/>
<dbReference type="Proteomes" id="UP000059672">
    <property type="component" value="Chromosome"/>
</dbReference>
<dbReference type="AlphaFoldDB" id="A0A109RP72"/>
<evidence type="ECO:0008006" key="3">
    <source>
        <dbReference type="Google" id="ProtNLM"/>
    </source>
</evidence>
<evidence type="ECO:0000313" key="1">
    <source>
        <dbReference type="EMBL" id="AMC11921.1"/>
    </source>
</evidence>
<reference evidence="2" key="1">
    <citation type="submission" date="2015-12" db="EMBL/GenBank/DDBJ databases">
        <title>Complete genome sequence of Lutibacter profundus strain LP1.</title>
        <authorList>
            <person name="Wissuwa J."/>
            <person name="Le Moine Bauer S."/>
            <person name="Stokke R."/>
            <person name="Dahle H."/>
            <person name="Steen I.H."/>
        </authorList>
    </citation>
    <scope>NUCLEOTIDE SEQUENCE [LARGE SCALE GENOMIC DNA]</scope>
    <source>
        <strain evidence="2">LP1</strain>
    </source>
</reference>
<sequence length="419" mass="48828">MTKINIIFSTKNEENTNNIIGSILKSNSFDKNKNFTLSITVFDKTLKQNIQSKLESFPLNTKVIDLVGIQQLEKKHFNLFQKANCSTNIDSIQRARIQQQIYIIQNFETFKKSIIWQVDDDMLFGRSEFKDNKHIVSYSTNYFSKIVELYHQNNNVDAIISPSTYVPPIPSLLYCESQLNTFFNGKYTPKNSIIQSEYHDYYNQNNYDNNYSIFLSNTERKTTIVKNILVGKPITKISFENNLSSVPNFTKSNLLRGGNFIVFNPEIFHIPHLGFSESNNIPARRSDMIHSHLLTEIGFQIKDVSYFSLVHNRTLSNASIESSCEKYFSDMIGALLVSYLYKGETEFKNRLKFYQKHIKSILNLLHQNINENELKNEIDRLIELDIQINSFDKNHFINEFKKFKLTQEQLKSKLCKLAS</sequence>
<evidence type="ECO:0000313" key="2">
    <source>
        <dbReference type="Proteomes" id="UP000059672"/>
    </source>
</evidence>
<accession>A0A109RP72</accession>
<dbReference type="RefSeq" id="WP_068210639.1">
    <property type="nucleotide sequence ID" value="NZ_CP013355.1"/>
</dbReference>
<proteinExistence type="predicted"/>
<keyword evidence="2" id="KW-1185">Reference proteome</keyword>
<gene>
    <name evidence="1" type="ORF">Lupro_11875</name>
</gene>
<dbReference type="STRING" id="1622118.Lupro_11875"/>
<reference evidence="1 2" key="2">
    <citation type="journal article" date="2016" name="Int. J. Syst. Evol. Microbiol.">
        <title>Lutibacter profundi sp. nov., isolated from a deep-sea hydrothermal system on the Arctic Mid-Ocean Ridge and emended description of the genus Lutibacter.</title>
        <authorList>
            <person name="Le Moine Bauer S."/>
            <person name="Roalkvam I."/>
            <person name="Steen I.H."/>
            <person name="Dahle H."/>
        </authorList>
    </citation>
    <scope>NUCLEOTIDE SEQUENCE [LARGE SCALE GENOMIC DNA]</scope>
    <source>
        <strain evidence="1 2">LP1</strain>
    </source>
</reference>
<dbReference type="KEGG" id="lut:Lupro_11875"/>
<organism evidence="1 2">
    <name type="scientific">Lutibacter profundi</name>
    <dbReference type="NCBI Taxonomy" id="1622118"/>
    <lineage>
        <taxon>Bacteria</taxon>
        <taxon>Pseudomonadati</taxon>
        <taxon>Bacteroidota</taxon>
        <taxon>Flavobacteriia</taxon>
        <taxon>Flavobacteriales</taxon>
        <taxon>Flavobacteriaceae</taxon>
        <taxon>Lutibacter</taxon>
    </lineage>
</organism>
<dbReference type="EMBL" id="CP013355">
    <property type="protein sequence ID" value="AMC11921.1"/>
    <property type="molecule type" value="Genomic_DNA"/>
</dbReference>